<feature type="compositionally biased region" description="Basic and acidic residues" evidence="1">
    <location>
        <begin position="19"/>
        <end position="28"/>
    </location>
</feature>
<protein>
    <submittedName>
        <fullName evidence="2">Uncharacterized protein</fullName>
    </submittedName>
</protein>
<reference evidence="2" key="1">
    <citation type="journal article" date="2020" name="Stud. Mycol.">
        <title>101 Dothideomycetes genomes: a test case for predicting lifestyles and emergence of pathogens.</title>
        <authorList>
            <person name="Haridas S."/>
            <person name="Albert R."/>
            <person name="Binder M."/>
            <person name="Bloem J."/>
            <person name="Labutti K."/>
            <person name="Salamov A."/>
            <person name="Andreopoulos B."/>
            <person name="Baker S."/>
            <person name="Barry K."/>
            <person name="Bills G."/>
            <person name="Bluhm B."/>
            <person name="Cannon C."/>
            <person name="Castanera R."/>
            <person name="Culley D."/>
            <person name="Daum C."/>
            <person name="Ezra D."/>
            <person name="Gonzalez J."/>
            <person name="Henrissat B."/>
            <person name="Kuo A."/>
            <person name="Liang C."/>
            <person name="Lipzen A."/>
            <person name="Lutzoni F."/>
            <person name="Magnuson J."/>
            <person name="Mondo S."/>
            <person name="Nolan M."/>
            <person name="Ohm R."/>
            <person name="Pangilinan J."/>
            <person name="Park H.-J."/>
            <person name="Ramirez L."/>
            <person name="Alfaro M."/>
            <person name="Sun H."/>
            <person name="Tritt A."/>
            <person name="Yoshinaga Y."/>
            <person name="Zwiers L.-H."/>
            <person name="Turgeon B."/>
            <person name="Goodwin S."/>
            <person name="Spatafora J."/>
            <person name="Crous P."/>
            <person name="Grigoriev I."/>
        </authorList>
    </citation>
    <scope>NUCLEOTIDE SEQUENCE</scope>
    <source>
        <strain evidence="2">CBS 122368</strain>
    </source>
</reference>
<dbReference type="Proteomes" id="UP000800094">
    <property type="component" value="Unassembled WGS sequence"/>
</dbReference>
<dbReference type="OrthoDB" id="3801226at2759"/>
<feature type="region of interest" description="Disordered" evidence="1">
    <location>
        <begin position="430"/>
        <end position="456"/>
    </location>
</feature>
<sequence length="456" mass="52955">MEWYRSSRATKSEKKARRRETEQTQLDWHRSRAEARQLASMLRAKLPRELRDAVYAYACVEDYTIMDHEAPKLRHYLHGDGKGVSEHDSEKSVCSIDPDRLTEEALRNGDQGSVLEDDNTGWMFNIDTDCLAGEALSDEMPRNCILDPDFVGKDVALEAAEVYYSQNMFDVNHHRHLSAFLTHDPFDAGFAPYEHICKLTVIVNLQTPYLVGYTMHDIKGEMETLEEVYTTLERGFALFSSKRQREIHVRIETELISLGEDADHDHERRLHNILEAVRKPVYDLMHCYGCKVSVFHDDRSFVLADITHYFRLTSEEWQEEKDGMQRSSNGWNHAAHCLSPWACDEELLSCITLHRWGVSCVLDVEARERPEDEFGDSDYFPGGYYLDDNESMVYGYDSGDDYESDYEYESDYMDQWHASLRAAIGREHVKKANREKRGTGSDEEDEWVTESEDEDE</sequence>
<evidence type="ECO:0000256" key="1">
    <source>
        <dbReference type="SAM" id="MobiDB-lite"/>
    </source>
</evidence>
<organism evidence="2 3">
    <name type="scientific">Trematosphaeria pertusa</name>
    <dbReference type="NCBI Taxonomy" id="390896"/>
    <lineage>
        <taxon>Eukaryota</taxon>
        <taxon>Fungi</taxon>
        <taxon>Dikarya</taxon>
        <taxon>Ascomycota</taxon>
        <taxon>Pezizomycotina</taxon>
        <taxon>Dothideomycetes</taxon>
        <taxon>Pleosporomycetidae</taxon>
        <taxon>Pleosporales</taxon>
        <taxon>Massarineae</taxon>
        <taxon>Trematosphaeriaceae</taxon>
        <taxon>Trematosphaeria</taxon>
    </lineage>
</organism>
<dbReference type="AlphaFoldDB" id="A0A6A6HQX5"/>
<gene>
    <name evidence="2" type="ORF">BU26DRAFT_512228</name>
</gene>
<dbReference type="GeneID" id="54580690"/>
<feature type="compositionally biased region" description="Basic and acidic residues" evidence="1">
    <location>
        <begin position="430"/>
        <end position="440"/>
    </location>
</feature>
<evidence type="ECO:0000313" key="3">
    <source>
        <dbReference type="Proteomes" id="UP000800094"/>
    </source>
</evidence>
<feature type="region of interest" description="Disordered" evidence="1">
    <location>
        <begin position="1"/>
        <end position="28"/>
    </location>
</feature>
<dbReference type="EMBL" id="ML987217">
    <property type="protein sequence ID" value="KAF2240545.1"/>
    <property type="molecule type" value="Genomic_DNA"/>
</dbReference>
<proteinExistence type="predicted"/>
<name>A0A6A6HQX5_9PLEO</name>
<keyword evidence="3" id="KW-1185">Reference proteome</keyword>
<accession>A0A6A6HQX5</accession>
<evidence type="ECO:0000313" key="2">
    <source>
        <dbReference type="EMBL" id="KAF2240545.1"/>
    </source>
</evidence>
<feature type="compositionally biased region" description="Acidic residues" evidence="1">
    <location>
        <begin position="441"/>
        <end position="456"/>
    </location>
</feature>
<dbReference type="RefSeq" id="XP_033675549.1">
    <property type="nucleotide sequence ID" value="XM_033827360.1"/>
</dbReference>